<dbReference type="NCBIfam" id="TIGR02232">
    <property type="entry name" value="myxo_disulf_rpt"/>
    <property type="match status" value="2"/>
</dbReference>
<dbReference type="OrthoDB" id="10666858at2759"/>
<dbReference type="HOGENOM" id="CLU_814980_0_0_1"/>
<dbReference type="AlphaFoldDB" id="A0CQZ2"/>
<evidence type="ECO:0000256" key="2">
    <source>
        <dbReference type="ARBA" id="ARBA00022737"/>
    </source>
</evidence>
<feature type="transmembrane region" description="Helical" evidence="4">
    <location>
        <begin position="318"/>
        <end position="339"/>
    </location>
</feature>
<dbReference type="Pfam" id="PF13948">
    <property type="entry name" value="DUF4215"/>
    <property type="match status" value="3"/>
</dbReference>
<feature type="transmembrane region" description="Helical" evidence="4">
    <location>
        <begin position="267"/>
        <end position="284"/>
    </location>
</feature>
<dbReference type="GeneID" id="5026391"/>
<evidence type="ECO:0000313" key="6">
    <source>
        <dbReference type="Proteomes" id="UP000000600"/>
    </source>
</evidence>
<organism evidence="5 6">
    <name type="scientific">Paramecium tetraurelia</name>
    <dbReference type="NCBI Taxonomy" id="5888"/>
    <lineage>
        <taxon>Eukaryota</taxon>
        <taxon>Sar</taxon>
        <taxon>Alveolata</taxon>
        <taxon>Ciliophora</taxon>
        <taxon>Intramacronucleata</taxon>
        <taxon>Oligohymenophorea</taxon>
        <taxon>Peniculida</taxon>
        <taxon>Parameciidae</taxon>
        <taxon>Paramecium</taxon>
    </lineage>
</organism>
<dbReference type="InterPro" id="IPR011936">
    <property type="entry name" value="Myxo_disulph_rpt"/>
</dbReference>
<name>A0CQZ2_PARTE</name>
<proteinExistence type="predicted"/>
<keyword evidence="4" id="KW-1133">Transmembrane helix</keyword>
<evidence type="ECO:0000256" key="4">
    <source>
        <dbReference type="SAM" id="Phobius"/>
    </source>
</evidence>
<keyword evidence="3" id="KW-1015">Disulfide bond</keyword>
<sequence length="341" mass="39475">MCLPICGNMMIQGDEQCDDGNDTIYDGVIIVNLFVILIVSIVNGWHLDDFNNCQHICGDGIITKHYEEYNLNPFDLCDKCIIGCLEHCIRCENGLCYFNCLPICDDFTIFGNEQSKDSHQQGNQLMLTMQIQMKQQLRNLCFKPECLKCEQGAKKSVEMNSQQVMNNVMITYNLQQIQLWKWMYICNYGICERCQSGYFGEQYHCKSICGDKIIVHPEVCDDANLEPYDGCQFVSIPVFHNVQHVHWEFALKWENQIQMMNNIKMKFQLVVLIIVTSVKIKMFVQCANNIFNQVIHFIFLFVVMELSFLALNNVKMEMIYHIMVAINASVNVLTAVLNVKK</sequence>
<keyword evidence="4" id="KW-0472">Membrane</keyword>
<evidence type="ECO:0000256" key="3">
    <source>
        <dbReference type="ARBA" id="ARBA00023157"/>
    </source>
</evidence>
<dbReference type="PANTHER" id="PTHR38934">
    <property type="entry name" value="HYPHALLY REGULATED CELL WALL PROTEIN 1"/>
    <property type="match status" value="1"/>
</dbReference>
<keyword evidence="6" id="KW-1185">Reference proteome</keyword>
<accession>A0CQZ2</accession>
<dbReference type="KEGG" id="ptm:GSPATT00038865001"/>
<feature type="transmembrane region" description="Helical" evidence="4">
    <location>
        <begin position="24"/>
        <end position="45"/>
    </location>
</feature>
<dbReference type="RefSeq" id="XP_001440606.1">
    <property type="nucleotide sequence ID" value="XM_001440569.1"/>
</dbReference>
<dbReference type="EMBL" id="CT868146">
    <property type="protein sequence ID" value="CAK73209.1"/>
    <property type="molecule type" value="Genomic_DNA"/>
</dbReference>
<evidence type="ECO:0008006" key="7">
    <source>
        <dbReference type="Google" id="ProtNLM"/>
    </source>
</evidence>
<reference evidence="5 6" key="1">
    <citation type="journal article" date="2006" name="Nature">
        <title>Global trends of whole-genome duplications revealed by the ciliate Paramecium tetraurelia.</title>
        <authorList>
            <consortium name="Genoscope"/>
            <person name="Aury J.-M."/>
            <person name="Jaillon O."/>
            <person name="Duret L."/>
            <person name="Noel B."/>
            <person name="Jubin C."/>
            <person name="Porcel B.M."/>
            <person name="Segurens B."/>
            <person name="Daubin V."/>
            <person name="Anthouard V."/>
            <person name="Aiach N."/>
            <person name="Arnaiz O."/>
            <person name="Billaut A."/>
            <person name="Beisson J."/>
            <person name="Blanc I."/>
            <person name="Bouhouche K."/>
            <person name="Camara F."/>
            <person name="Duharcourt S."/>
            <person name="Guigo R."/>
            <person name="Gogendeau D."/>
            <person name="Katinka M."/>
            <person name="Keller A.-M."/>
            <person name="Kissmehl R."/>
            <person name="Klotz C."/>
            <person name="Koll F."/>
            <person name="Le Moue A."/>
            <person name="Lepere C."/>
            <person name="Malinsky S."/>
            <person name="Nowacki M."/>
            <person name="Nowak J.K."/>
            <person name="Plattner H."/>
            <person name="Poulain J."/>
            <person name="Ruiz F."/>
            <person name="Serrano V."/>
            <person name="Zagulski M."/>
            <person name="Dessen P."/>
            <person name="Betermier M."/>
            <person name="Weissenbach J."/>
            <person name="Scarpelli C."/>
            <person name="Schachter V."/>
            <person name="Sperling L."/>
            <person name="Meyer E."/>
            <person name="Cohen J."/>
            <person name="Wincker P."/>
        </authorList>
    </citation>
    <scope>NUCLEOTIDE SEQUENCE [LARGE SCALE GENOMIC DNA]</scope>
    <source>
        <strain evidence="5 6">Stock d4-2</strain>
    </source>
</reference>
<protein>
    <recommendedName>
        <fullName evidence="7">Insulin-like growth factor binding protein, N-terminal</fullName>
    </recommendedName>
</protein>
<dbReference type="InParanoid" id="A0CQZ2"/>
<gene>
    <name evidence="5" type="ORF">GSPATT00038865001</name>
</gene>
<keyword evidence="1" id="KW-0732">Signal</keyword>
<evidence type="ECO:0000256" key="1">
    <source>
        <dbReference type="ARBA" id="ARBA00022729"/>
    </source>
</evidence>
<dbReference type="PANTHER" id="PTHR38934:SF6">
    <property type="entry name" value="CHROMOSOME UNDETERMINED SCAFFOLD_176, WHOLE GENOME SHOTGUN SEQUENCE"/>
    <property type="match status" value="1"/>
</dbReference>
<feature type="transmembrane region" description="Helical" evidence="4">
    <location>
        <begin position="290"/>
        <end position="311"/>
    </location>
</feature>
<evidence type="ECO:0000313" key="5">
    <source>
        <dbReference type="EMBL" id="CAK73209.1"/>
    </source>
</evidence>
<dbReference type="Proteomes" id="UP000000600">
    <property type="component" value="Unassembled WGS sequence"/>
</dbReference>
<keyword evidence="2" id="KW-0677">Repeat</keyword>
<keyword evidence="4" id="KW-0812">Transmembrane</keyword>